<dbReference type="InterPro" id="IPR056729">
    <property type="entry name" value="GMPPB_C"/>
</dbReference>
<evidence type="ECO:0000259" key="4">
    <source>
        <dbReference type="Pfam" id="PF02878"/>
    </source>
</evidence>
<dbReference type="GO" id="GO:0016868">
    <property type="term" value="F:intramolecular phosphotransferase activity"/>
    <property type="evidence" value="ECO:0007669"/>
    <property type="project" value="InterPro"/>
</dbReference>
<gene>
    <name evidence="6" type="ORF">CCDG5_0690</name>
</gene>
<dbReference type="InterPro" id="IPR016055">
    <property type="entry name" value="A-D-PHexomutase_a/b/a-I/II/III"/>
</dbReference>
<dbReference type="HOGENOM" id="CLU_017652_1_0_9"/>
<accession>A0A078KRR4</accession>
<dbReference type="Gene3D" id="2.160.10.10">
    <property type="entry name" value="Hexapeptide repeat proteins"/>
    <property type="match status" value="1"/>
</dbReference>
<comment type="similarity">
    <text evidence="1">Belongs to the transferase hexapeptide repeat family.</text>
</comment>
<dbReference type="SUPFAM" id="SSF53448">
    <property type="entry name" value="Nucleotide-diphospho-sugar transferases"/>
    <property type="match status" value="1"/>
</dbReference>
<dbReference type="SUPFAM" id="SSF51161">
    <property type="entry name" value="Trimeric LpxA-like enzymes"/>
    <property type="match status" value="1"/>
</dbReference>
<feature type="domain" description="Alpha-D-phosphohexomutase alpha/beta/alpha" evidence="4">
    <location>
        <begin position="380"/>
        <end position="503"/>
    </location>
</feature>
<evidence type="ECO:0000313" key="6">
    <source>
        <dbReference type="EMBL" id="CDZ23819.1"/>
    </source>
</evidence>
<proteinExistence type="inferred from homology"/>
<dbReference type="InterPro" id="IPR011004">
    <property type="entry name" value="Trimer_LpxA-like_sf"/>
</dbReference>
<dbReference type="Gene3D" id="3.90.550.10">
    <property type="entry name" value="Spore Coat Polysaccharide Biosynthesis Protein SpsA, Chain A"/>
    <property type="match status" value="1"/>
</dbReference>
<dbReference type="Gene3D" id="3.40.120.10">
    <property type="entry name" value="Alpha-D-Glucose-1,6-Bisphosphate, subunit A, domain 3"/>
    <property type="match status" value="1"/>
</dbReference>
<dbReference type="InterPro" id="IPR050486">
    <property type="entry name" value="Mannose-1P_guanyltransferase"/>
</dbReference>
<dbReference type="Pfam" id="PF00483">
    <property type="entry name" value="NTP_transferase"/>
    <property type="match status" value="1"/>
</dbReference>
<keyword evidence="7" id="KW-1185">Reference proteome</keyword>
<dbReference type="AlphaFoldDB" id="A0A078KRR4"/>
<dbReference type="SUPFAM" id="SSF53738">
    <property type="entry name" value="Phosphoglucomutase, first 3 domains"/>
    <property type="match status" value="1"/>
</dbReference>
<keyword evidence="6" id="KW-0808">Transferase</keyword>
<dbReference type="PANTHER" id="PTHR22572">
    <property type="entry name" value="SUGAR-1-PHOSPHATE GUANYL TRANSFERASE"/>
    <property type="match status" value="1"/>
</dbReference>
<name>A0A078KRR4_9FIRM</name>
<feature type="domain" description="Nucleotidyl transferase" evidence="3">
    <location>
        <begin position="2"/>
        <end position="229"/>
    </location>
</feature>
<reference evidence="7" key="1">
    <citation type="submission" date="2014-07" db="EMBL/GenBank/DDBJ databases">
        <authorList>
            <person name="Wibberg D."/>
        </authorList>
    </citation>
    <scope>NUCLEOTIDE SEQUENCE [LARGE SCALE GENOMIC DNA]</scope>
    <source>
        <strain evidence="7">DG5</strain>
    </source>
</reference>
<comment type="similarity">
    <text evidence="2">Belongs to the phosphohexose mutase family.</text>
</comment>
<dbReference type="InterPro" id="IPR005835">
    <property type="entry name" value="NTP_transferase_dom"/>
</dbReference>
<evidence type="ECO:0000256" key="1">
    <source>
        <dbReference type="ARBA" id="ARBA00007274"/>
    </source>
</evidence>
<feature type="domain" description="Mannose-1-phosphate guanyltransferase C-terminal" evidence="5">
    <location>
        <begin position="261"/>
        <end position="365"/>
    </location>
</feature>
<dbReference type="InterPro" id="IPR005844">
    <property type="entry name" value="A-D-PHexomutase_a/b/a-I"/>
</dbReference>
<sequence length="781" mass="83781">MKAVIMAGGEGKRLRPLTCNLPKPMARLCGRPAIEHIIDLLSRNGVDEAAVTLRYLPEAITDYFSDGSCCGVKLHFVEEDKPLGTAGGVLNAAKGFSGDFIVISGDAMCDFDLKSAMKFHLEKRADATLLLSRVADPREYGLVVTDASGAVKGFVEKPGWAQAVTDAVNTGIYILNERALKLIPEHHPFDFAKDLFPLMLERGMRVYGFEAEGYWCDIGDISAYTSCQFDMLENRVDCRIEAKKRDGIYYKKNLPSGNYTVIPPVYFGSGVHIGDYSVIGPYAVIDDGCTIGTGASIKHSVMLPDAYAGDYTELRGALLCAGAKLKKRVGMYEGSVAGAGSVIGANASVSPGVRIWPGKIVDDGVRVSQNIKEGRIRRGIFDDDGITGEPGADLTPENCAKLGAAIGGVFESGHIGIASDGSVAANVLKSATAAGALSSGARVCDFGACFESLFNFAVTFFGLDIGIFVRMSGGKVKIELVGAGGLGIGRAVERKIEAAVSTGEISRCMPEDYSEEFVMQGIKAVYQRELKKYAPKDFGTSISVRSANREIQKMLISILKQNGCRVQTGTTGDICVHVDAFGTHASFICEDGSFASPEETLALGCIVAFENGEDVALPFDAPRIIDVIAQRYGRHVLRYFECPADNADSQARRLALKQTWVRDGLENALRILSFAKDRDRTIASLKASLPKFAVTVKSINFDVNPSLLLRSFTDDISAQPAEGVVLTRGKGRVLISPLKRGTGIKIVAEAGDMETAGELCSDIARELQNNVKAIDKNGKKS</sequence>
<protein>
    <submittedName>
        <fullName evidence="6">Nucleotidyltransferase</fullName>
    </submittedName>
</protein>
<evidence type="ECO:0000259" key="3">
    <source>
        <dbReference type="Pfam" id="PF00483"/>
    </source>
</evidence>
<dbReference type="GO" id="GO:0005975">
    <property type="term" value="P:carbohydrate metabolic process"/>
    <property type="evidence" value="ECO:0007669"/>
    <property type="project" value="InterPro"/>
</dbReference>
<dbReference type="STRING" id="29343.CCDG5_0690"/>
<dbReference type="GO" id="GO:0016740">
    <property type="term" value="F:transferase activity"/>
    <property type="evidence" value="ECO:0007669"/>
    <property type="project" value="UniProtKB-KW"/>
</dbReference>
<evidence type="ECO:0000256" key="2">
    <source>
        <dbReference type="ARBA" id="ARBA00010231"/>
    </source>
</evidence>
<dbReference type="Pfam" id="PF02878">
    <property type="entry name" value="PGM_PMM_I"/>
    <property type="match status" value="1"/>
</dbReference>
<dbReference type="KEGG" id="ccel:CCDG5_0690"/>
<dbReference type="CDD" id="cd04181">
    <property type="entry name" value="NTP_transferase"/>
    <property type="match status" value="1"/>
</dbReference>
<dbReference type="OrthoDB" id="9801899at2"/>
<organism evidence="6 7">
    <name type="scientific">[Clostridium] cellulosi</name>
    <dbReference type="NCBI Taxonomy" id="29343"/>
    <lineage>
        <taxon>Bacteria</taxon>
        <taxon>Bacillati</taxon>
        <taxon>Bacillota</taxon>
        <taxon>Clostridia</taxon>
        <taxon>Eubacteriales</taxon>
        <taxon>Oscillospiraceae</taxon>
        <taxon>Oscillospiraceae incertae sedis</taxon>
    </lineage>
</organism>
<dbReference type="Pfam" id="PF25087">
    <property type="entry name" value="GMPPB_C"/>
    <property type="match status" value="1"/>
</dbReference>
<dbReference type="InterPro" id="IPR029044">
    <property type="entry name" value="Nucleotide-diphossugar_trans"/>
</dbReference>
<dbReference type="PATRIC" id="fig|29343.3.peg.722"/>
<evidence type="ECO:0000259" key="5">
    <source>
        <dbReference type="Pfam" id="PF25087"/>
    </source>
</evidence>
<dbReference type="Proteomes" id="UP000032431">
    <property type="component" value="Chromosome I"/>
</dbReference>
<evidence type="ECO:0000313" key="7">
    <source>
        <dbReference type="Proteomes" id="UP000032431"/>
    </source>
</evidence>
<dbReference type="EMBL" id="LM995447">
    <property type="protein sequence ID" value="CDZ23819.1"/>
    <property type="molecule type" value="Genomic_DNA"/>
</dbReference>